<proteinExistence type="predicted"/>
<reference evidence="2" key="1">
    <citation type="book" date="2014" name="THE 24TH EUROPEAN CONGRESS OF CLINICAL MICROBIOLOGY AND INFECTIOUS DISEASES" publisher="ECCMID 2014" city="Barcelona, Spain">
        <title>Identification of resistance genes in three multidrug-resistant Bacteroides fragilis isolates by whole genome sequencing.</title>
        <editorList>
            <person name="Unknown"/>
            <person name="A."/>
        </editorList>
        <authorList>
            <person name="Sydenham T.V."/>
            <person name="Hasman H."/>
            <person name="Wang M."/>
            <person name="Soki J."/>
            <person name="Nagy E."/>
            <person name="Justesen U.S."/>
        </authorList>
    </citation>
    <scope>NUCLEOTIDE SEQUENCE</scope>
    <source>
        <strain evidence="2">DCMOUH0018B</strain>
    </source>
</reference>
<dbReference type="Gene3D" id="2.60.40.1180">
    <property type="entry name" value="Golgi alpha-mannosidase II"/>
    <property type="match status" value="1"/>
</dbReference>
<dbReference type="EMBL" id="JMZZ02000221">
    <property type="protein sequence ID" value="KFX73327.1"/>
    <property type="molecule type" value="Genomic_DNA"/>
</dbReference>
<comment type="caution">
    <text evidence="2">The sequence shown here is derived from an EMBL/GenBank/DDBJ whole genome shotgun (WGS) entry which is preliminary data.</text>
</comment>
<feature type="domain" description="Alpha-L-fucosidase C-terminal" evidence="1">
    <location>
        <begin position="14"/>
        <end position="90"/>
    </location>
</feature>
<name>A0A0I9S6G1_BACFG</name>
<evidence type="ECO:0000259" key="1">
    <source>
        <dbReference type="Pfam" id="PF16757"/>
    </source>
</evidence>
<reference evidence="2" key="2">
    <citation type="submission" date="2014-07" db="EMBL/GenBank/DDBJ databases">
        <title>Genetics and epidemiology of antimicrobial resistance in B. fragilis group.</title>
        <authorList>
            <person name="Sydenham T.V."/>
            <person name="Hasman H."/>
            <person name="Kemp M."/>
            <person name="Justesen U.S."/>
        </authorList>
    </citation>
    <scope>NUCLEOTIDE SEQUENCE [LARGE SCALE GENOMIC DNA]</scope>
    <source>
        <strain evidence="2">DCMOUH0018B</strain>
    </source>
</reference>
<accession>A0A0I9S6G1</accession>
<protein>
    <recommendedName>
        <fullName evidence="1">Alpha-L-fucosidase C-terminal domain-containing protein</fullName>
    </recommendedName>
</protein>
<organism evidence="2">
    <name type="scientific">Bacteroides fragilis</name>
    <dbReference type="NCBI Taxonomy" id="817"/>
    <lineage>
        <taxon>Bacteria</taxon>
        <taxon>Pseudomonadati</taxon>
        <taxon>Bacteroidota</taxon>
        <taxon>Bacteroidia</taxon>
        <taxon>Bacteroidales</taxon>
        <taxon>Bacteroidaceae</taxon>
        <taxon>Bacteroides</taxon>
    </lineage>
</organism>
<gene>
    <name evidence="2" type="ORF">EE52_0218370</name>
</gene>
<sequence length="99" mass="11416">MKQTVDPEPGYAVKEVFFTPKGENVYAILSQYPKNKIVLKNVQTRNKTKIALLGSDKKVLWKQKGNDLEITMPSLYADELPCDYAWVLKLDNIENKKDR</sequence>
<dbReference type="AlphaFoldDB" id="A0A0I9S6G1"/>
<evidence type="ECO:0000313" key="2">
    <source>
        <dbReference type="EMBL" id="KFX73327.1"/>
    </source>
</evidence>
<dbReference type="InterPro" id="IPR031919">
    <property type="entry name" value="Fucosidase_C"/>
</dbReference>
<dbReference type="PATRIC" id="fig|817.53.peg.3790"/>
<dbReference type="Pfam" id="PF16757">
    <property type="entry name" value="Fucosidase_C"/>
    <property type="match status" value="1"/>
</dbReference>
<dbReference type="InterPro" id="IPR013780">
    <property type="entry name" value="Glyco_hydro_b"/>
</dbReference>